<dbReference type="SUPFAM" id="SSF56112">
    <property type="entry name" value="Protein kinase-like (PK-like)"/>
    <property type="match status" value="1"/>
</dbReference>
<organism evidence="2 3">
    <name type="scientific">Streptomyces violaceolatus</name>
    <dbReference type="NCBI Taxonomy" id="67378"/>
    <lineage>
        <taxon>Bacteria</taxon>
        <taxon>Bacillati</taxon>
        <taxon>Actinomycetota</taxon>
        <taxon>Actinomycetes</taxon>
        <taxon>Kitasatosporales</taxon>
        <taxon>Streptomycetaceae</taxon>
        <taxon>Streptomyces</taxon>
        <taxon>Streptomyces violaceoruber group</taxon>
    </lineage>
</organism>
<reference evidence="2 3" key="1">
    <citation type="journal article" date="2019" name="Int. J. Syst. Evol. Microbiol.">
        <title>The Global Catalogue of Microorganisms (GCM) 10K type strain sequencing project: providing services to taxonomists for standard genome sequencing and annotation.</title>
        <authorList>
            <consortium name="The Broad Institute Genomics Platform"/>
            <consortium name="The Broad Institute Genome Sequencing Center for Infectious Disease"/>
            <person name="Wu L."/>
            <person name="Ma J."/>
        </authorList>
    </citation>
    <scope>NUCLEOTIDE SEQUENCE [LARGE SCALE GENOMIC DNA]</scope>
    <source>
        <strain evidence="2 3">JCM 4531</strain>
    </source>
</reference>
<dbReference type="PIRSF" id="PIRSF000707">
    <property type="entry name" value="Hygromycin-B_kinase"/>
    <property type="match status" value="1"/>
</dbReference>
<dbReference type="InterPro" id="IPR002575">
    <property type="entry name" value="Aminoglycoside_PTrfase"/>
</dbReference>
<dbReference type="InterPro" id="IPR016259">
    <property type="entry name" value="Hygromycin-B_Kinase"/>
</dbReference>
<dbReference type="Proteomes" id="UP001499989">
    <property type="component" value="Unassembled WGS sequence"/>
</dbReference>
<keyword evidence="2" id="KW-0808">Transferase</keyword>
<dbReference type="EMBL" id="BAAASK010000012">
    <property type="protein sequence ID" value="GAA2688664.1"/>
    <property type="molecule type" value="Genomic_DNA"/>
</dbReference>
<name>A0ABN3T144_9ACTN</name>
<evidence type="ECO:0000259" key="1">
    <source>
        <dbReference type="Pfam" id="PF01636"/>
    </source>
</evidence>
<evidence type="ECO:0000313" key="3">
    <source>
        <dbReference type="Proteomes" id="UP001499989"/>
    </source>
</evidence>
<keyword evidence="2" id="KW-0418">Kinase</keyword>
<dbReference type="InterPro" id="IPR011009">
    <property type="entry name" value="Kinase-like_dom_sf"/>
</dbReference>
<accession>A0ABN3T144</accession>
<evidence type="ECO:0000313" key="2">
    <source>
        <dbReference type="EMBL" id="GAA2688664.1"/>
    </source>
</evidence>
<gene>
    <name evidence="2" type="ORF">GCM10010310_43530</name>
</gene>
<dbReference type="PANTHER" id="PTHR21310">
    <property type="entry name" value="AMINOGLYCOSIDE PHOSPHOTRANSFERASE-RELATED-RELATED"/>
    <property type="match status" value="1"/>
</dbReference>
<dbReference type="Gene3D" id="3.90.1200.10">
    <property type="match status" value="1"/>
</dbReference>
<sequence>MLPGMRSPTVPVMLPPVETDEEWDAVVPDETVMRPGAAGLCARLGLADAPLTRFPDGSRPVYAVGDEHVLKLFPGAAAQDGIAEGRVLTHLQGRLPTPTPRVRDFGPCENGWQYVLMSRLHGENLAGAWDRVPRDHRERLVTEVGETLAVLHSLDPGPLGDVLGPGDWGAFLDRQRAGAVRRQRAHGLPAGWLEQIPDFLASVPLPRDPDGCLLHTEVMRQHLMVDPDGWRLTGLFDFEPAMIGDRAYDFVGVGLFVTGGDPDLLARLAKAYGRSFDPSVLLAYTLLHVYSDLPWYLRELPVPGAETLPALAEAWFGTPG</sequence>
<dbReference type="CDD" id="cd05120">
    <property type="entry name" value="APH_ChoK_like"/>
    <property type="match status" value="1"/>
</dbReference>
<keyword evidence="3" id="KW-1185">Reference proteome</keyword>
<comment type="caution">
    <text evidence="2">The sequence shown here is derived from an EMBL/GenBank/DDBJ whole genome shotgun (WGS) entry which is preliminary data.</text>
</comment>
<dbReference type="GO" id="GO:0016301">
    <property type="term" value="F:kinase activity"/>
    <property type="evidence" value="ECO:0007669"/>
    <property type="project" value="UniProtKB-KW"/>
</dbReference>
<proteinExistence type="predicted"/>
<dbReference type="Pfam" id="PF01636">
    <property type="entry name" value="APH"/>
    <property type="match status" value="1"/>
</dbReference>
<dbReference type="InterPro" id="IPR051678">
    <property type="entry name" value="AGP_Transferase"/>
</dbReference>
<dbReference type="PANTHER" id="PTHR21310:SF15">
    <property type="entry name" value="AMINOGLYCOSIDE PHOSPHOTRANSFERASE DOMAIN-CONTAINING PROTEIN"/>
    <property type="match status" value="1"/>
</dbReference>
<protein>
    <submittedName>
        <fullName evidence="2">Aminoglycoside 3'-phosphotransferase/choline kinase family protein</fullName>
    </submittedName>
</protein>
<feature type="domain" description="Aminoglycoside phosphotransferase" evidence="1">
    <location>
        <begin position="52"/>
        <end position="281"/>
    </location>
</feature>